<feature type="signal peptide" evidence="1">
    <location>
        <begin position="1"/>
        <end position="18"/>
    </location>
</feature>
<organism evidence="2">
    <name type="scientific">Stegastes partitus</name>
    <name type="common">bicolor damselfish</name>
    <dbReference type="NCBI Taxonomy" id="144197"/>
    <lineage>
        <taxon>Eukaryota</taxon>
        <taxon>Metazoa</taxon>
        <taxon>Chordata</taxon>
        <taxon>Craniata</taxon>
        <taxon>Vertebrata</taxon>
        <taxon>Euteleostomi</taxon>
        <taxon>Actinopterygii</taxon>
        <taxon>Neopterygii</taxon>
        <taxon>Teleostei</taxon>
        <taxon>Neoteleostei</taxon>
        <taxon>Acanthomorphata</taxon>
        <taxon>Ovalentaria</taxon>
        <taxon>Pomacentridae</taxon>
        <taxon>Stegastes</taxon>
    </lineage>
</organism>
<dbReference type="GO" id="GO:0005576">
    <property type="term" value="C:extracellular region"/>
    <property type="evidence" value="ECO:0007669"/>
    <property type="project" value="InterPro"/>
</dbReference>
<evidence type="ECO:0000256" key="1">
    <source>
        <dbReference type="SAM" id="SignalP"/>
    </source>
</evidence>
<sequence>MKTLCLTLLLLSVYCCSAALQATAPGRCCFGFQTRSLPLRLVSGVVRTHSACLKPAFISDPGDLHSEEPNVLHSLHCAVADAEGSTLRT</sequence>
<dbReference type="GO" id="GO:0008009">
    <property type="term" value="F:chemokine activity"/>
    <property type="evidence" value="ECO:0007669"/>
    <property type="project" value="InterPro"/>
</dbReference>
<dbReference type="InterPro" id="IPR036048">
    <property type="entry name" value="Interleukin_8-like_sf"/>
</dbReference>
<dbReference type="STRING" id="144197.ENSSPAP00000023262"/>
<evidence type="ECO:0008006" key="3">
    <source>
        <dbReference type="Google" id="ProtNLM"/>
    </source>
</evidence>
<accession>A0A3B5BBX0</accession>
<dbReference type="SUPFAM" id="SSF54117">
    <property type="entry name" value="Interleukin 8-like chemokines"/>
    <property type="match status" value="1"/>
</dbReference>
<name>A0A3B5BBX0_9TELE</name>
<protein>
    <recommendedName>
        <fullName evidence="3">Chemokine interleukin-8-like domain-containing protein</fullName>
    </recommendedName>
</protein>
<dbReference type="Ensembl" id="ENSSPAT00000023639.1">
    <property type="protein sequence ID" value="ENSSPAP00000023262.1"/>
    <property type="gene ID" value="ENSSPAG00000017547.1"/>
</dbReference>
<dbReference type="AlphaFoldDB" id="A0A3B5BBX0"/>
<proteinExistence type="predicted"/>
<keyword evidence="1" id="KW-0732">Signal</keyword>
<feature type="chain" id="PRO_5017321732" description="Chemokine interleukin-8-like domain-containing protein" evidence="1">
    <location>
        <begin position="19"/>
        <end position="89"/>
    </location>
</feature>
<reference evidence="2" key="1">
    <citation type="submission" date="2023-09" db="UniProtKB">
        <authorList>
            <consortium name="Ensembl"/>
        </authorList>
    </citation>
    <scope>IDENTIFICATION</scope>
</reference>
<dbReference type="GO" id="GO:0006955">
    <property type="term" value="P:immune response"/>
    <property type="evidence" value="ECO:0007669"/>
    <property type="project" value="InterPro"/>
</dbReference>
<evidence type="ECO:0000313" key="2">
    <source>
        <dbReference type="Ensembl" id="ENSSPAP00000023262.1"/>
    </source>
</evidence>